<proteinExistence type="predicted"/>
<comment type="caution">
    <text evidence="1">The sequence shown here is derived from an EMBL/GenBank/DDBJ whole genome shotgun (WGS) entry which is preliminary data.</text>
</comment>
<dbReference type="Pfam" id="PF11385">
    <property type="entry name" value="DUF3189"/>
    <property type="match status" value="1"/>
</dbReference>
<dbReference type="EMBL" id="VNHO01000011">
    <property type="protein sequence ID" value="TYP54918.1"/>
    <property type="molecule type" value="Genomic_DNA"/>
</dbReference>
<keyword evidence="2" id="KW-1185">Reference proteome</keyword>
<sequence length="156" mass="17879">MKIFYCCYGSAHSSVVAAAIHLGWLPSDRLPDTEEFKRLPHYDKTNSFEIGYPFFMGRDERGIEVYIIGMTSQRKLVKRAIVSFLEHSGVNTDNLFFIDTLPLVNFKTKVGGILSRRLGLVFLGRPLTIKGIQERYFEFVKLVEIVKKRVEISTKA</sequence>
<evidence type="ECO:0000313" key="2">
    <source>
        <dbReference type="Proteomes" id="UP000322294"/>
    </source>
</evidence>
<dbReference type="RefSeq" id="WP_148867006.1">
    <property type="nucleotide sequence ID" value="NZ_VNHO01000011.1"/>
</dbReference>
<dbReference type="Proteomes" id="UP000322294">
    <property type="component" value="Unassembled WGS sequence"/>
</dbReference>
<gene>
    <name evidence="1" type="ORF">LZ11_01241</name>
</gene>
<dbReference type="OrthoDB" id="1680616at2"/>
<organism evidence="1 2">
    <name type="scientific">Thermosediminibacter litoriperuensis</name>
    <dbReference type="NCBI Taxonomy" id="291989"/>
    <lineage>
        <taxon>Bacteria</taxon>
        <taxon>Bacillati</taxon>
        <taxon>Bacillota</taxon>
        <taxon>Clostridia</taxon>
        <taxon>Thermosediminibacterales</taxon>
        <taxon>Thermosediminibacteraceae</taxon>
        <taxon>Thermosediminibacter</taxon>
    </lineage>
</organism>
<reference evidence="1 2" key="1">
    <citation type="submission" date="2019-07" db="EMBL/GenBank/DDBJ databases">
        <title>Genomic Encyclopedia of Type Strains, Phase I: the one thousand microbial genomes (KMG-I) project.</title>
        <authorList>
            <person name="Kyrpides N."/>
        </authorList>
    </citation>
    <scope>NUCLEOTIDE SEQUENCE [LARGE SCALE GENOMIC DNA]</scope>
    <source>
        <strain evidence="1 2">DSM 16647</strain>
    </source>
</reference>
<evidence type="ECO:0000313" key="1">
    <source>
        <dbReference type="EMBL" id="TYP54918.1"/>
    </source>
</evidence>
<dbReference type="InterPro" id="IPR021525">
    <property type="entry name" value="DUF3189"/>
</dbReference>
<dbReference type="AlphaFoldDB" id="A0A5S5ATS8"/>
<accession>A0A5S5ATS8</accession>
<protein>
    <submittedName>
        <fullName evidence="1">Uncharacterized protein DUF3189</fullName>
    </submittedName>
</protein>
<name>A0A5S5ATS8_9FIRM</name>